<keyword evidence="4" id="KW-0347">Helicase</keyword>
<feature type="region of interest" description="Disordered" evidence="6">
    <location>
        <begin position="155"/>
        <end position="202"/>
    </location>
</feature>
<dbReference type="InterPro" id="IPR007502">
    <property type="entry name" value="Helicase-assoc_dom"/>
</dbReference>
<dbReference type="PANTHER" id="PTHR18934">
    <property type="entry name" value="ATP-DEPENDENT RNA HELICASE"/>
    <property type="match status" value="1"/>
</dbReference>
<evidence type="ECO:0000259" key="8">
    <source>
        <dbReference type="PROSITE" id="PS51192"/>
    </source>
</evidence>
<dbReference type="InterPro" id="IPR011709">
    <property type="entry name" value="DEAD-box_helicase_OB_fold"/>
</dbReference>
<dbReference type="GO" id="GO:0005524">
    <property type="term" value="F:ATP binding"/>
    <property type="evidence" value="ECO:0007669"/>
    <property type="project" value="UniProtKB-KW"/>
</dbReference>
<dbReference type="Pfam" id="PF04408">
    <property type="entry name" value="WHD_HA2"/>
    <property type="match status" value="1"/>
</dbReference>
<evidence type="ECO:0000313" key="11">
    <source>
        <dbReference type="Proteomes" id="UP001276659"/>
    </source>
</evidence>
<dbReference type="PROSITE" id="PS50908">
    <property type="entry name" value="RWD"/>
    <property type="match status" value="1"/>
</dbReference>
<organism evidence="10 11">
    <name type="scientific">Lepraria neglecta</name>
    <dbReference type="NCBI Taxonomy" id="209136"/>
    <lineage>
        <taxon>Eukaryota</taxon>
        <taxon>Fungi</taxon>
        <taxon>Dikarya</taxon>
        <taxon>Ascomycota</taxon>
        <taxon>Pezizomycotina</taxon>
        <taxon>Lecanoromycetes</taxon>
        <taxon>OSLEUM clade</taxon>
        <taxon>Lecanoromycetidae</taxon>
        <taxon>Lecanorales</taxon>
        <taxon>Lecanorineae</taxon>
        <taxon>Stereocaulaceae</taxon>
        <taxon>Lepraria</taxon>
    </lineage>
</organism>
<feature type="compositionally biased region" description="Polar residues" evidence="6">
    <location>
        <begin position="185"/>
        <end position="194"/>
    </location>
</feature>
<keyword evidence="3" id="KW-0378">Hydrolase</keyword>
<reference evidence="10" key="1">
    <citation type="submission" date="2022-11" db="EMBL/GenBank/DDBJ databases">
        <title>Chromosomal genome sequence assembly and mating type (MAT) locus characterization of the leprose asexual lichenized fungus Lepraria neglecta (Nyl.) Erichsen.</title>
        <authorList>
            <person name="Allen J.L."/>
            <person name="Pfeffer B."/>
        </authorList>
    </citation>
    <scope>NUCLEOTIDE SEQUENCE</scope>
    <source>
        <strain evidence="10">Allen 5258</strain>
    </source>
</reference>
<dbReference type="Pfam" id="PF05773">
    <property type="entry name" value="RWD"/>
    <property type="match status" value="1"/>
</dbReference>
<dbReference type="PROSITE" id="PS00690">
    <property type="entry name" value="DEAH_ATP_HELICASE"/>
    <property type="match status" value="1"/>
</dbReference>
<dbReference type="InterPro" id="IPR059023">
    <property type="entry name" value="RNA_hel_CTD"/>
</dbReference>
<dbReference type="EMBL" id="JASNWA010000006">
    <property type="protein sequence ID" value="KAK3174157.1"/>
    <property type="molecule type" value="Genomic_DNA"/>
</dbReference>
<comment type="caution">
    <text evidence="10">The sequence shown here is derived from an EMBL/GenBank/DDBJ whole genome shotgun (WGS) entry which is preliminary data.</text>
</comment>
<dbReference type="Pfam" id="PF24385">
    <property type="entry name" value="DSRM_DHX29"/>
    <property type="match status" value="1"/>
</dbReference>
<dbReference type="Pfam" id="PF07717">
    <property type="entry name" value="OB_NTP_bind"/>
    <property type="match status" value="1"/>
</dbReference>
<dbReference type="Pfam" id="PF00270">
    <property type="entry name" value="DEAD"/>
    <property type="match status" value="1"/>
</dbReference>
<dbReference type="PANTHER" id="PTHR18934:SF267">
    <property type="entry name" value="ATP-DEPENDENT RNA HELICASE YLR419W-RELATED"/>
    <property type="match status" value="1"/>
</dbReference>
<protein>
    <recommendedName>
        <fullName evidence="1">RNA helicase</fullName>
        <ecNumber evidence="1">3.6.4.13</ecNumber>
    </recommendedName>
</protein>
<dbReference type="GO" id="GO:0003724">
    <property type="term" value="F:RNA helicase activity"/>
    <property type="evidence" value="ECO:0007669"/>
    <property type="project" value="UniProtKB-EC"/>
</dbReference>
<dbReference type="InterPro" id="IPR002464">
    <property type="entry name" value="DNA/RNA_helicase_DEAH_CS"/>
</dbReference>
<accession>A0AAD9ZCB0</accession>
<dbReference type="FunFam" id="3.40.50.300:FF:001214">
    <property type="entry name" value="DExH-box ATP-dependent RNA helicase"/>
    <property type="match status" value="1"/>
</dbReference>
<dbReference type="InterPro" id="IPR001650">
    <property type="entry name" value="Helicase_C-like"/>
</dbReference>
<dbReference type="GO" id="GO:0003723">
    <property type="term" value="F:RNA binding"/>
    <property type="evidence" value="ECO:0007669"/>
    <property type="project" value="TreeGrafter"/>
</dbReference>
<dbReference type="FunFam" id="3.40.50.300:FF:000868">
    <property type="entry name" value="DEAD/DEAH box helicase, putative"/>
    <property type="match status" value="1"/>
</dbReference>
<dbReference type="InterPro" id="IPR011545">
    <property type="entry name" value="DEAD/DEAH_box_helicase_dom"/>
</dbReference>
<dbReference type="InterPro" id="IPR056328">
    <property type="entry name" value="DSRM_DHX29"/>
</dbReference>
<feature type="compositionally biased region" description="Pro residues" evidence="6">
    <location>
        <begin position="160"/>
        <end position="176"/>
    </location>
</feature>
<evidence type="ECO:0000256" key="4">
    <source>
        <dbReference type="ARBA" id="ARBA00022806"/>
    </source>
</evidence>
<dbReference type="PROSITE" id="PS51194">
    <property type="entry name" value="HELICASE_CTER"/>
    <property type="match status" value="1"/>
</dbReference>
<dbReference type="Gene3D" id="3.10.110.10">
    <property type="entry name" value="Ubiquitin Conjugating Enzyme"/>
    <property type="match status" value="1"/>
</dbReference>
<dbReference type="SUPFAM" id="SSF52540">
    <property type="entry name" value="P-loop containing nucleoside triphosphate hydrolases"/>
    <property type="match status" value="1"/>
</dbReference>
<dbReference type="InterPro" id="IPR057683">
    <property type="entry name" value="DUF7923"/>
</dbReference>
<dbReference type="Gene3D" id="1.20.120.1080">
    <property type="match status" value="1"/>
</dbReference>
<evidence type="ECO:0000256" key="5">
    <source>
        <dbReference type="ARBA" id="ARBA00022840"/>
    </source>
</evidence>
<dbReference type="InterPro" id="IPR048333">
    <property type="entry name" value="HA2_WH"/>
</dbReference>
<gene>
    <name evidence="10" type="ORF">OEA41_001401</name>
</gene>
<dbReference type="SMART" id="SM00490">
    <property type="entry name" value="HELICc"/>
    <property type="match status" value="1"/>
</dbReference>
<feature type="region of interest" description="Disordered" evidence="6">
    <location>
        <begin position="299"/>
        <end position="369"/>
    </location>
</feature>
<dbReference type="Pfam" id="PF00271">
    <property type="entry name" value="Helicase_C"/>
    <property type="match status" value="1"/>
</dbReference>
<feature type="compositionally biased region" description="Basic and acidic residues" evidence="6">
    <location>
        <begin position="357"/>
        <end position="366"/>
    </location>
</feature>
<dbReference type="SMART" id="SM00591">
    <property type="entry name" value="RWD"/>
    <property type="match status" value="1"/>
</dbReference>
<proteinExistence type="predicted"/>
<evidence type="ECO:0000256" key="3">
    <source>
        <dbReference type="ARBA" id="ARBA00022801"/>
    </source>
</evidence>
<evidence type="ECO:0000313" key="10">
    <source>
        <dbReference type="EMBL" id="KAK3174157.1"/>
    </source>
</evidence>
<dbReference type="Pfam" id="PF25540">
    <property type="entry name" value="DUF7923"/>
    <property type="match status" value="1"/>
</dbReference>
<name>A0AAD9ZCB0_9LECA</name>
<feature type="domain" description="Helicase C-terminal" evidence="9">
    <location>
        <begin position="1152"/>
        <end position="1319"/>
    </location>
</feature>
<dbReference type="Gene3D" id="3.40.50.300">
    <property type="entry name" value="P-loop containing nucleotide triphosphate hydrolases"/>
    <property type="match status" value="2"/>
</dbReference>
<dbReference type="InterPro" id="IPR016135">
    <property type="entry name" value="UBQ-conjugating_enzyme/RWD"/>
</dbReference>
<feature type="domain" description="RWD" evidence="7">
    <location>
        <begin position="736"/>
        <end position="833"/>
    </location>
</feature>
<dbReference type="GO" id="GO:1990904">
    <property type="term" value="C:ribonucleoprotein complex"/>
    <property type="evidence" value="ECO:0007669"/>
    <property type="project" value="UniProtKB-ARBA"/>
</dbReference>
<keyword evidence="5" id="KW-0067">ATP-binding</keyword>
<evidence type="ECO:0000256" key="2">
    <source>
        <dbReference type="ARBA" id="ARBA00022741"/>
    </source>
</evidence>
<dbReference type="InterPro" id="IPR027417">
    <property type="entry name" value="P-loop_NTPase"/>
</dbReference>
<keyword evidence="11" id="KW-1185">Reference proteome</keyword>
<dbReference type="CDD" id="cd18791">
    <property type="entry name" value="SF2_C_RHA"/>
    <property type="match status" value="1"/>
</dbReference>
<keyword evidence="2" id="KW-0547">Nucleotide-binding</keyword>
<dbReference type="SUPFAM" id="SSF46934">
    <property type="entry name" value="UBA-like"/>
    <property type="match status" value="1"/>
</dbReference>
<dbReference type="Pfam" id="PF26026">
    <property type="entry name" value="RNA_hel_CTD"/>
    <property type="match status" value="1"/>
</dbReference>
<dbReference type="SMART" id="SM00487">
    <property type="entry name" value="DEXDc"/>
    <property type="match status" value="1"/>
</dbReference>
<dbReference type="CDD" id="cd23827">
    <property type="entry name" value="RWD_YLR419W-like"/>
    <property type="match status" value="1"/>
</dbReference>
<dbReference type="InterPro" id="IPR014001">
    <property type="entry name" value="Helicase_ATP-bd"/>
</dbReference>
<dbReference type="SMART" id="SM00847">
    <property type="entry name" value="HA2"/>
    <property type="match status" value="1"/>
</dbReference>
<dbReference type="InterPro" id="IPR006575">
    <property type="entry name" value="RWD_dom"/>
</dbReference>
<dbReference type="EC" id="3.6.4.13" evidence="1"/>
<feature type="domain" description="Helicase ATP-binding" evidence="8">
    <location>
        <begin position="914"/>
        <end position="1090"/>
    </location>
</feature>
<evidence type="ECO:0000259" key="9">
    <source>
        <dbReference type="PROSITE" id="PS51194"/>
    </source>
</evidence>
<dbReference type="FunFam" id="1.20.120.1080:FF:000016">
    <property type="entry name" value="ATP-dependent RNA helicase A"/>
    <property type="match status" value="1"/>
</dbReference>
<feature type="region of interest" description="Disordered" evidence="6">
    <location>
        <begin position="215"/>
        <end position="243"/>
    </location>
</feature>
<dbReference type="Proteomes" id="UP001276659">
    <property type="component" value="Unassembled WGS sequence"/>
</dbReference>
<dbReference type="PROSITE" id="PS51192">
    <property type="entry name" value="HELICASE_ATP_BIND_1"/>
    <property type="match status" value="1"/>
</dbReference>
<dbReference type="Pfam" id="PF21010">
    <property type="entry name" value="HA2_C"/>
    <property type="match status" value="1"/>
</dbReference>
<dbReference type="CDD" id="cd17917">
    <property type="entry name" value="DEXHc_RHA-like"/>
    <property type="match status" value="1"/>
</dbReference>
<dbReference type="SUPFAM" id="SSF54495">
    <property type="entry name" value="UBC-like"/>
    <property type="match status" value="1"/>
</dbReference>
<feature type="compositionally biased region" description="Pro residues" evidence="6">
    <location>
        <begin position="219"/>
        <end position="234"/>
    </location>
</feature>
<evidence type="ECO:0000256" key="6">
    <source>
        <dbReference type="SAM" id="MobiDB-lite"/>
    </source>
</evidence>
<sequence length="1674" mass="186562">MELQDELRKYKTVMVGSVWKDQALKQMSEALADRRQDRDAFVLVLIDGDGMIFDDKLTSRDRADDKISEIFKLHLYDCHCRQIVFGCSHDNGYARLLEDVSEPSILNSITLLEGVPFERELAQLKTKYRTTRFEGLFRTTKINIYQQHYIQQPMQVQVPQPQPPTPQTNGLPPPPAQYQSPYQPTFSRATSDSPGNAAAAHNPVAPTWASTAMTAPLVASPPPTPQPAPQPPVKQVPRNRYGQRIDPVVQYDPNEVKRIKKLKMCNVHFLRNDCPYDPCTHDHHYKPNKNELATLRYVSRGGRGGSSKKPSAPPIPNEEESNVVFGDPNSKKKPKKGSGGLDSASNGAANAQGEASDAPKKPDTRKLIGGASWTGKLPVNMLSEHCQKQKWAKPEYTMRYQITNLAVQSKTPEGFSSMVILKATNTKTKETVVLPPFKLPLSLKHLAIQDTAVEARHFAATYALFRVCSMKNIHMMLPPTYRDLWKKEFQELKSEDVKEGRGWMYEADPFAAKQEREEAQVLMAKKIDDREKQKAKEAETPANVLAAARSNGGNANRNVMRGWTNVPKIEMGKRTRTQIEGLVRRDAIWNPHQSRISEFQRRNIVNEFTDLGFRRSHVEEAVAECKDREETLEWLLVHVPEDDLPKWSLPEGYTAGVSMASGNMKREASIKRLAEAGYSSELCGRIFDECDGSESRAAEVLQNRLVYKDSDMGSAVPKLSSLDLADTREGNSTWTEEQDTLNAIYGERFMRIASDLYQIQLQIPRLETCIIGARRSKHYPQQPPLVSILSPGLPAYIRLSIIRQLIEYANADLVGAPMIFNLVDWLENEVPGIIENPGQLRDISAAASGYSETQQSPHRVQARKRPARTDLNRRKLPHADVLNRWQAKQATPQQVKMLNARMSLPAWKLRDDIVKAVNSHQVTIISGETGSGKSTQSVQFILDDMIQRQVGASANIVCTQPRRISALGLADRVSDERCSIVGDEVGYAIRGESKQKPGVTKITFVTTGVLLRRLQTSGGSKEDVVAALADVSHVVVDEVHERSLDTDFLLVLLRDVLAIRKDLKVILMSATLDAGVFANYFSASTVTRIEIQGRTYPVEDYYLDDIIRLTGFNADPRNHNMDDSDAEDGDPSLARAIQGIGMRINYDLIASTVQAIDSQLGSQEGGILIFLPGTMEINRTLDAIQRKMLNMHALPLHASLMPVEQRRVFPPAPRGKRKVIAATNVAETSITIEDIVAVIDCGKVKETSFDPQNNMVKLEEVWASRAASKQRRGRAGRVQAGTCYKLYTRNAENKMAERPEPEIRRVPLEQLCLSVRAMGIIDVSSFLASALTPPDTLAVEGAVDLLGRMGALDEDELTALGRHLSMIPADLRCGKLMVYGATFGCLEACLTIAAILTVKSPFISPQAKREESKAARTSFSSGQGDLICDLRAYEDWLQRKATSHYRDVKSWCDQNYLSNQTLNDITSNRTQYLSSLKEAAFLPSTYHSSQDSPLNAQNSNQALIRALIAGAFNPQLARIDFPDKKFAPSMSGAVELDPEARTIKFFNQDNGRVFVHPSSTLFGAQGFPGGSVYLSYFNKMATSKVFVRELTPFNAYSLLLFSGPITLDTLGRGLVVDGWLRLRGWARIGVLISRLRMMLDDVLARKIDDPRLDIGNSEVVSVVRKLVELDGLDR</sequence>
<dbReference type="InterPro" id="IPR009060">
    <property type="entry name" value="UBA-like_sf"/>
</dbReference>
<evidence type="ECO:0000259" key="7">
    <source>
        <dbReference type="PROSITE" id="PS50908"/>
    </source>
</evidence>
<evidence type="ECO:0000256" key="1">
    <source>
        <dbReference type="ARBA" id="ARBA00012552"/>
    </source>
</evidence>
<dbReference type="GO" id="GO:0016787">
    <property type="term" value="F:hydrolase activity"/>
    <property type="evidence" value="ECO:0007669"/>
    <property type="project" value="UniProtKB-KW"/>
</dbReference>